<comment type="caution">
    <text evidence="2">The sequence shown here is derived from an EMBL/GenBank/DDBJ whole genome shotgun (WGS) entry which is preliminary data.</text>
</comment>
<accession>A0AAN9TCZ1</accession>
<dbReference type="GO" id="GO:0009235">
    <property type="term" value="P:cobalamin metabolic process"/>
    <property type="evidence" value="ECO:0007669"/>
    <property type="project" value="InterPro"/>
</dbReference>
<evidence type="ECO:0000313" key="3">
    <source>
        <dbReference type="Proteomes" id="UP001367676"/>
    </source>
</evidence>
<gene>
    <name evidence="2" type="ORF">V9T40_004815</name>
</gene>
<evidence type="ECO:0000313" key="2">
    <source>
        <dbReference type="EMBL" id="KAK7583852.1"/>
    </source>
</evidence>
<reference evidence="2 3" key="1">
    <citation type="submission" date="2024-03" db="EMBL/GenBank/DDBJ databases">
        <title>Adaptation during the transition from Ophiocordyceps entomopathogen to insect associate is accompanied by gene loss and intensified selection.</title>
        <authorList>
            <person name="Ward C.M."/>
            <person name="Onetto C.A."/>
            <person name="Borneman A.R."/>
        </authorList>
    </citation>
    <scope>NUCLEOTIDE SEQUENCE [LARGE SCALE GENOMIC DNA]</scope>
    <source>
        <strain evidence="2">AWRI1</strain>
        <tissue evidence="2">Single Adult Female</tissue>
    </source>
</reference>
<dbReference type="Proteomes" id="UP001367676">
    <property type="component" value="Unassembled WGS sequence"/>
</dbReference>
<keyword evidence="3" id="KW-1185">Reference proteome</keyword>
<dbReference type="PANTHER" id="PTHR13192:SF3">
    <property type="entry name" value="COBALAMIN TRAFFICKING PROTEIN CBLD"/>
    <property type="match status" value="1"/>
</dbReference>
<evidence type="ECO:0000256" key="1">
    <source>
        <dbReference type="SAM" id="MobiDB-lite"/>
    </source>
</evidence>
<feature type="region of interest" description="Disordered" evidence="1">
    <location>
        <begin position="1"/>
        <end position="22"/>
    </location>
</feature>
<dbReference type="PANTHER" id="PTHR13192">
    <property type="entry name" value="MY011 PROTEIN"/>
    <property type="match status" value="1"/>
</dbReference>
<dbReference type="EMBL" id="JBBCAQ010000032">
    <property type="protein sequence ID" value="KAK7583852.1"/>
    <property type="molecule type" value="Genomic_DNA"/>
</dbReference>
<dbReference type="InterPro" id="IPR019362">
    <property type="entry name" value="MMADHC"/>
</dbReference>
<name>A0AAN9TCZ1_9HEMI</name>
<sequence>MKFTKQSRARPNNKDNSFEISNSYSPDIEKVSRRSNRAIDGIDQNMKVECALRWHVTLFQRLTAPLRKAKANYSRKSNSDHENIYQVISKVDNGNNHQKDASTLAPMLNWEILKPQGYRFFLPGNIGPGWHDVRVNPHSLPQDFNLEETDFKFYAQECPVLLRQTVTELFQGIDFSYLRLTIITLTQQNVKHFSDQEIEHLTKTFVLAAQHICQKLRNAGCWADFVNPFSGVPAIGAYARKQSTLEANECVPPLDFSITERHHCRVIEDKKARSFIGNIFTTAPARADILRKVLVPTLKCK</sequence>
<proteinExistence type="predicted"/>
<protein>
    <submittedName>
        <fullName evidence="2">Uncharacterized protein</fullName>
    </submittedName>
</protein>
<dbReference type="AlphaFoldDB" id="A0AAN9TCZ1"/>
<organism evidence="2 3">
    <name type="scientific">Parthenolecanium corni</name>
    <dbReference type="NCBI Taxonomy" id="536013"/>
    <lineage>
        <taxon>Eukaryota</taxon>
        <taxon>Metazoa</taxon>
        <taxon>Ecdysozoa</taxon>
        <taxon>Arthropoda</taxon>
        <taxon>Hexapoda</taxon>
        <taxon>Insecta</taxon>
        <taxon>Pterygota</taxon>
        <taxon>Neoptera</taxon>
        <taxon>Paraneoptera</taxon>
        <taxon>Hemiptera</taxon>
        <taxon>Sternorrhyncha</taxon>
        <taxon>Coccoidea</taxon>
        <taxon>Coccidae</taxon>
        <taxon>Parthenolecanium</taxon>
    </lineage>
</organism>
<dbReference type="GO" id="GO:0005739">
    <property type="term" value="C:mitochondrion"/>
    <property type="evidence" value="ECO:0007669"/>
    <property type="project" value="TreeGrafter"/>
</dbReference>
<dbReference type="Pfam" id="PF10229">
    <property type="entry name" value="MMADHC"/>
    <property type="match status" value="1"/>
</dbReference>